<evidence type="ECO:0000256" key="1">
    <source>
        <dbReference type="ARBA" id="ARBA00004196"/>
    </source>
</evidence>
<dbReference type="Pfam" id="PF00496">
    <property type="entry name" value="SBP_bac_5"/>
    <property type="match status" value="1"/>
</dbReference>
<dbReference type="InterPro" id="IPR039424">
    <property type="entry name" value="SBP_5"/>
</dbReference>
<dbReference type="PANTHER" id="PTHR30290">
    <property type="entry name" value="PERIPLASMIC BINDING COMPONENT OF ABC TRANSPORTER"/>
    <property type="match status" value="1"/>
</dbReference>
<accession>A0A382SFW5</accession>
<evidence type="ECO:0000256" key="3">
    <source>
        <dbReference type="ARBA" id="ARBA00022448"/>
    </source>
</evidence>
<dbReference type="EMBL" id="UINC01128537">
    <property type="protein sequence ID" value="SVD08345.1"/>
    <property type="molecule type" value="Genomic_DNA"/>
</dbReference>
<evidence type="ECO:0000256" key="2">
    <source>
        <dbReference type="ARBA" id="ARBA00005695"/>
    </source>
</evidence>
<dbReference type="Gene3D" id="3.40.190.10">
    <property type="entry name" value="Periplasmic binding protein-like II"/>
    <property type="match status" value="1"/>
</dbReference>
<dbReference type="Gene3D" id="3.90.76.10">
    <property type="entry name" value="Dipeptide-binding Protein, Domain 1"/>
    <property type="match status" value="1"/>
</dbReference>
<organism evidence="6">
    <name type="scientific">marine metagenome</name>
    <dbReference type="NCBI Taxonomy" id="408172"/>
    <lineage>
        <taxon>unclassified sequences</taxon>
        <taxon>metagenomes</taxon>
        <taxon>ecological metagenomes</taxon>
    </lineage>
</organism>
<reference evidence="6" key="1">
    <citation type="submission" date="2018-05" db="EMBL/GenBank/DDBJ databases">
        <authorList>
            <person name="Lanie J.A."/>
            <person name="Ng W.-L."/>
            <person name="Kazmierczak K.M."/>
            <person name="Andrzejewski T.M."/>
            <person name="Davidsen T.M."/>
            <person name="Wayne K.J."/>
            <person name="Tettelin H."/>
            <person name="Glass J.I."/>
            <person name="Rusch D."/>
            <person name="Podicherti R."/>
            <person name="Tsui H.-C.T."/>
            <person name="Winkler M.E."/>
        </authorList>
    </citation>
    <scope>NUCLEOTIDE SEQUENCE</scope>
</reference>
<dbReference type="GO" id="GO:1904680">
    <property type="term" value="F:peptide transmembrane transporter activity"/>
    <property type="evidence" value="ECO:0007669"/>
    <property type="project" value="TreeGrafter"/>
</dbReference>
<dbReference type="GO" id="GO:0030313">
    <property type="term" value="C:cell envelope"/>
    <property type="evidence" value="ECO:0007669"/>
    <property type="project" value="UniProtKB-SubCell"/>
</dbReference>
<dbReference type="GO" id="GO:0015833">
    <property type="term" value="P:peptide transport"/>
    <property type="evidence" value="ECO:0007669"/>
    <property type="project" value="TreeGrafter"/>
</dbReference>
<dbReference type="FunFam" id="3.90.76.10:FF:000001">
    <property type="entry name" value="Oligopeptide ABC transporter substrate-binding protein"/>
    <property type="match status" value="1"/>
</dbReference>
<sequence>MVNSLGKVFPADAAPMARQVYHFMADEPTSLDVSANLYVGEWNEFLFEQLVARDENQNIIPAAADRWEMAADGMTWTFYLRKTGKWSDGRPVTAHDFVYTYRRSLSFEIANPYAAFYYDIKGAKPYNQTPGVDPALLGVRALNDYTLVIETEHPTPYLGLILSVPTSMPVPRWQVEKYGKKWTEAGNCVSNSSYQLSEWQHGSHMDFTLNTYYDGPLKGYVEEIHRTFRHPSGANL</sequence>
<dbReference type="AlphaFoldDB" id="A0A382SFW5"/>
<evidence type="ECO:0000259" key="5">
    <source>
        <dbReference type="Pfam" id="PF00496"/>
    </source>
</evidence>
<dbReference type="PANTHER" id="PTHR30290:SF10">
    <property type="entry name" value="PERIPLASMIC OLIGOPEPTIDE-BINDING PROTEIN-RELATED"/>
    <property type="match status" value="1"/>
</dbReference>
<feature type="non-terminal residue" evidence="6">
    <location>
        <position position="236"/>
    </location>
</feature>
<protein>
    <recommendedName>
        <fullName evidence="5">Solute-binding protein family 5 domain-containing protein</fullName>
    </recommendedName>
</protein>
<keyword evidence="3" id="KW-0813">Transport</keyword>
<name>A0A382SFW5_9ZZZZ</name>
<comment type="similarity">
    <text evidence="2">Belongs to the bacterial solute-binding protein 5 family.</text>
</comment>
<dbReference type="SUPFAM" id="SSF53850">
    <property type="entry name" value="Periplasmic binding protein-like II"/>
    <property type="match status" value="1"/>
</dbReference>
<gene>
    <name evidence="6" type="ORF">METZ01_LOCUS361199</name>
</gene>
<evidence type="ECO:0000313" key="6">
    <source>
        <dbReference type="EMBL" id="SVD08345.1"/>
    </source>
</evidence>
<comment type="subcellular location">
    <subcellularLocation>
        <location evidence="1">Cell envelope</location>
    </subcellularLocation>
</comment>
<keyword evidence="4" id="KW-0732">Signal</keyword>
<dbReference type="InterPro" id="IPR000914">
    <property type="entry name" value="SBP_5_dom"/>
</dbReference>
<evidence type="ECO:0000256" key="4">
    <source>
        <dbReference type="ARBA" id="ARBA00022729"/>
    </source>
</evidence>
<feature type="domain" description="Solute-binding protein family 5" evidence="5">
    <location>
        <begin position="59"/>
        <end position="225"/>
    </location>
</feature>
<proteinExistence type="inferred from homology"/>